<feature type="compositionally biased region" description="Basic and acidic residues" evidence="1">
    <location>
        <begin position="67"/>
        <end position="82"/>
    </location>
</feature>
<protein>
    <submittedName>
        <fullName evidence="3">Uncharacterized protein</fullName>
    </submittedName>
</protein>
<sequence length="144" mass="16202">MHEILTNPLVIAAVIGIISAIFGKKNKDEKRPPGTRPGNQAKKQDQKQPQKEHKPEAEELPAVSKENPFEQKRREAEKRLAETEQMFNGLEHKLTSARARNASLKKSALKINKETAVQGIIFSEVLGPPRAKKPHRTMRNIGKK</sequence>
<keyword evidence="2" id="KW-1133">Transmembrane helix</keyword>
<feature type="region of interest" description="Disordered" evidence="1">
    <location>
        <begin position="24"/>
        <end position="84"/>
    </location>
</feature>
<gene>
    <name evidence="3" type="ORF">BACVE_003303</name>
</gene>
<organism evidence="3 4">
    <name type="scientific">Bacillus velezensis</name>
    <dbReference type="NCBI Taxonomy" id="492670"/>
    <lineage>
        <taxon>Bacteria</taxon>
        <taxon>Bacillati</taxon>
        <taxon>Bacillota</taxon>
        <taxon>Bacilli</taxon>
        <taxon>Bacillales</taxon>
        <taxon>Bacillaceae</taxon>
        <taxon>Bacillus</taxon>
        <taxon>Bacillus amyloliquefaciens group</taxon>
    </lineage>
</organism>
<accession>A0A1D9PLG3</accession>
<evidence type="ECO:0000313" key="4">
    <source>
        <dbReference type="Proteomes" id="UP000587477"/>
    </source>
</evidence>
<keyword evidence="2" id="KW-0812">Transmembrane</keyword>
<evidence type="ECO:0000256" key="1">
    <source>
        <dbReference type="SAM" id="MobiDB-lite"/>
    </source>
</evidence>
<evidence type="ECO:0000313" key="3">
    <source>
        <dbReference type="EMBL" id="QOY28263.1"/>
    </source>
</evidence>
<dbReference type="Proteomes" id="UP000587477">
    <property type="component" value="Chromosome"/>
</dbReference>
<reference evidence="4" key="1">
    <citation type="submission" date="2020-10" db="EMBL/GenBank/DDBJ databases">
        <title>Complete genome sequence of Bacillus velezensis NST6.</title>
        <authorList>
            <person name="Choi J."/>
        </authorList>
    </citation>
    <scope>NUCLEOTIDE SEQUENCE [LARGE SCALE GENOMIC DNA]</scope>
    <source>
        <strain evidence="4">NST6</strain>
    </source>
</reference>
<evidence type="ECO:0000256" key="2">
    <source>
        <dbReference type="SAM" id="Phobius"/>
    </source>
</evidence>
<feature type="compositionally biased region" description="Basic and acidic residues" evidence="1">
    <location>
        <begin position="42"/>
        <end position="57"/>
    </location>
</feature>
<dbReference type="EMBL" id="CP063687">
    <property type="protein sequence ID" value="QOY28263.1"/>
    <property type="molecule type" value="Genomic_DNA"/>
</dbReference>
<dbReference type="AlphaFoldDB" id="A0A1D9PLG3"/>
<proteinExistence type="predicted"/>
<keyword evidence="2" id="KW-0472">Membrane</keyword>
<dbReference type="KEGG" id="bmp:NG74_02473"/>
<accession>A0A2D3DQZ8</accession>
<name>A0A1D9PLG3_BACVE</name>
<dbReference type="RefSeq" id="WP_014418408.1">
    <property type="nucleotide sequence ID" value="NZ_AP024501.1"/>
</dbReference>
<feature type="transmembrane region" description="Helical" evidence="2">
    <location>
        <begin position="6"/>
        <end position="23"/>
    </location>
</feature>
<dbReference type="STRING" id="1155777.BANAU_2517"/>